<dbReference type="PATRIC" id="fig|136160.3.peg.3609"/>
<dbReference type="Pfam" id="PF14116">
    <property type="entry name" value="YyzF"/>
    <property type="match status" value="1"/>
</dbReference>
<gene>
    <name evidence="1" type="ORF">AMD02_18240</name>
</gene>
<proteinExistence type="predicted"/>
<comment type="caution">
    <text evidence="1">The sequence shown here is derived from an EMBL/GenBank/DDBJ whole genome shotgun (WGS) entry which is preliminary data.</text>
</comment>
<evidence type="ECO:0000313" key="1">
    <source>
        <dbReference type="EMBL" id="KOO36533.1"/>
    </source>
</evidence>
<name>A0A0M0KDP2_ALKHA</name>
<dbReference type="EMBL" id="LILD01000010">
    <property type="protein sequence ID" value="KOO36533.1"/>
    <property type="molecule type" value="Genomic_DNA"/>
</dbReference>
<accession>A0A0M0KDP2</accession>
<protein>
    <recommendedName>
        <fullName evidence="2">CxxH/CxxC protein, BA_5709 family</fullName>
    </recommendedName>
</protein>
<dbReference type="AlphaFoldDB" id="A0A0M0KDP2"/>
<dbReference type="InterPro" id="IPR025626">
    <property type="entry name" value="YyzF"/>
</dbReference>
<organism evidence="1">
    <name type="scientific">Halalkalibacterium halodurans</name>
    <name type="common">Bacillus halodurans</name>
    <dbReference type="NCBI Taxonomy" id="86665"/>
    <lineage>
        <taxon>Bacteria</taxon>
        <taxon>Bacillati</taxon>
        <taxon>Bacillota</taxon>
        <taxon>Bacilli</taxon>
        <taxon>Bacillales</taxon>
        <taxon>Bacillaceae</taxon>
        <taxon>Halalkalibacterium (ex Joshi et al. 2022)</taxon>
    </lineage>
</organism>
<evidence type="ECO:0008006" key="2">
    <source>
        <dbReference type="Google" id="ProtNLM"/>
    </source>
</evidence>
<sequence>MYLLEGLGKKFLLYLSFLIHRGLPSNVPWYKKSTAKMLKRTTSTQHEHPVKKQTYPQHVNRVCYNKHVTKRSGEDMYNTCLEHVELAMEIIIDEKETAPIINQLTEDEQLFTTCAFCKNNAIYSISE</sequence>
<dbReference type="NCBIfam" id="TIGR04129">
    <property type="entry name" value="CxxH_BA5709"/>
    <property type="match status" value="1"/>
</dbReference>
<reference evidence="1" key="1">
    <citation type="submission" date="2015-08" db="EMBL/GenBank/DDBJ databases">
        <title>Complete DNA Sequence of Pseudomonas syringae pv. actinidiae, the Causal Agent of Kiwifruit Canker Disease.</title>
        <authorList>
            <person name="Rikkerink E.H.A."/>
            <person name="Fineran P.C."/>
        </authorList>
    </citation>
    <scope>NUCLEOTIDE SEQUENCE</scope>
    <source>
        <strain evidence="1">DSM 13666</strain>
    </source>
</reference>